<dbReference type="PANTHER" id="PTHR43722:SF1">
    <property type="entry name" value="PROLINE IMINOPEPTIDASE"/>
    <property type="match status" value="1"/>
</dbReference>
<feature type="compositionally biased region" description="Low complexity" evidence="10">
    <location>
        <begin position="395"/>
        <end position="417"/>
    </location>
</feature>
<organism evidence="13">
    <name type="scientific">Pseudo-nitzschia australis</name>
    <dbReference type="NCBI Taxonomy" id="44445"/>
    <lineage>
        <taxon>Eukaryota</taxon>
        <taxon>Sar</taxon>
        <taxon>Stramenopiles</taxon>
        <taxon>Ochrophyta</taxon>
        <taxon>Bacillariophyta</taxon>
        <taxon>Bacillariophyceae</taxon>
        <taxon>Bacillariophycidae</taxon>
        <taxon>Bacillariales</taxon>
        <taxon>Bacillariaceae</taxon>
        <taxon>Pseudo-nitzschia</taxon>
    </lineage>
</organism>
<dbReference type="EC" id="3.4.11.5" evidence="4"/>
<dbReference type="InterPro" id="IPR029058">
    <property type="entry name" value="AB_hydrolase_fold"/>
</dbReference>
<dbReference type="Pfam" id="PF00561">
    <property type="entry name" value="Abhydrolase_1"/>
    <property type="match status" value="1"/>
</dbReference>
<comment type="subcellular location">
    <subcellularLocation>
        <location evidence="2">Cytoplasm</location>
    </subcellularLocation>
</comment>
<dbReference type="InterPro" id="IPR002410">
    <property type="entry name" value="Peptidase_S33"/>
</dbReference>
<keyword evidence="7" id="KW-0645">Protease</keyword>
<evidence type="ECO:0000256" key="4">
    <source>
        <dbReference type="ARBA" id="ARBA00012568"/>
    </source>
</evidence>
<keyword evidence="11" id="KW-0812">Transmembrane</keyword>
<comment type="similarity">
    <text evidence="3">Belongs to the peptidase S33 family.</text>
</comment>
<feature type="compositionally biased region" description="Low complexity" evidence="10">
    <location>
        <begin position="116"/>
        <end position="130"/>
    </location>
</feature>
<keyword evidence="5" id="KW-0031">Aminopeptidase</keyword>
<evidence type="ECO:0000256" key="2">
    <source>
        <dbReference type="ARBA" id="ARBA00004496"/>
    </source>
</evidence>
<keyword evidence="6" id="KW-0963">Cytoplasm</keyword>
<evidence type="ECO:0000256" key="9">
    <source>
        <dbReference type="ARBA" id="ARBA00029605"/>
    </source>
</evidence>
<name>A0A7S4EP32_9STRA</name>
<dbReference type="SUPFAM" id="SSF53474">
    <property type="entry name" value="alpha/beta-Hydrolases"/>
    <property type="match status" value="1"/>
</dbReference>
<evidence type="ECO:0000313" key="13">
    <source>
        <dbReference type="EMBL" id="CAE0725276.1"/>
    </source>
</evidence>
<evidence type="ECO:0000256" key="5">
    <source>
        <dbReference type="ARBA" id="ARBA00022438"/>
    </source>
</evidence>
<dbReference type="PANTHER" id="PTHR43722">
    <property type="entry name" value="PROLINE IMINOPEPTIDASE"/>
    <property type="match status" value="1"/>
</dbReference>
<dbReference type="InterPro" id="IPR005944">
    <property type="entry name" value="Pro_iminopeptidase"/>
</dbReference>
<feature type="compositionally biased region" description="Polar residues" evidence="10">
    <location>
        <begin position="418"/>
        <end position="429"/>
    </location>
</feature>
<sequence length="647" mass="70987">MIVPMPKSNSYSKRYNNAQYGHHGGKSKKIAMVLFVAVWVVRGLWIMFAYSNSNNNQPATDSTTSLIATVATFIPRFITTTTMLPAMFCSAWMLRDNPVLRHRQQQRRTNFLFSTTDASTSTPTASPVTPETKKATDSTNTYYRQLYPPSNASSHGTIETQTPTGGANYDSVVRHTLYYEIHGTGPLNALFLHGGPGAGCFPNHARFFDPSKYTVVLLDQRGAGRSTPRGCVEDNTLELLVEDCELVRKTLVAHRDGNSDDNNNDSNNNDEQPWDCVLGGSWGATLGLAYAQRYPHAMRSLILRGICALRPPEIDWLLSSQGGSAQNLKEAWKNFSDAVNANVNANENAGSSNGRDALHAHYDCLIGTRSTVNGTADNALRMAAARSWMTWEMAATSSASQSNNNDSNTKTTTTTTNLVLVSSPENNQGKWRFETPYGEPPPVACDDDEDTEQIGRSSSSAETVAFQLRQNINTKNTNGEESTKKGPPPTGPRPVRPIDETMPLFLAAYGDNNNNEKNNSNKTAGRFRLPPDYVPAQAMLTCFYSVNDRYAMGNIDLIRNAACSSSNSSNNNLPIKIIGIQGGLDPICPPDTAMDLLKAIQTSNKSSNMELRIPLNSGHSMYDPGILHELIQATDRLADEFLMREQL</sequence>
<comment type="catalytic activity">
    <reaction evidence="1">
        <text>Release of N-terminal proline from a peptide.</text>
        <dbReference type="EC" id="3.4.11.5"/>
    </reaction>
</comment>
<evidence type="ECO:0000256" key="3">
    <source>
        <dbReference type="ARBA" id="ARBA00010088"/>
    </source>
</evidence>
<feature type="compositionally biased region" description="Pro residues" evidence="10">
    <location>
        <begin position="486"/>
        <end position="495"/>
    </location>
</feature>
<reference evidence="13" key="1">
    <citation type="submission" date="2021-01" db="EMBL/GenBank/DDBJ databases">
        <authorList>
            <person name="Corre E."/>
            <person name="Pelletier E."/>
            <person name="Niang G."/>
            <person name="Scheremetjew M."/>
            <person name="Finn R."/>
            <person name="Kale V."/>
            <person name="Holt S."/>
            <person name="Cochrane G."/>
            <person name="Meng A."/>
            <person name="Brown T."/>
            <person name="Cohen L."/>
        </authorList>
    </citation>
    <scope>NUCLEOTIDE SEQUENCE</scope>
    <source>
        <strain evidence="13">10249 10 AB</strain>
    </source>
</reference>
<dbReference type="GO" id="GO:0005737">
    <property type="term" value="C:cytoplasm"/>
    <property type="evidence" value="ECO:0007669"/>
    <property type="project" value="UniProtKB-SubCell"/>
</dbReference>
<feature type="region of interest" description="Disordered" evidence="10">
    <location>
        <begin position="395"/>
        <end position="498"/>
    </location>
</feature>
<evidence type="ECO:0000256" key="8">
    <source>
        <dbReference type="ARBA" id="ARBA00022801"/>
    </source>
</evidence>
<evidence type="ECO:0000256" key="6">
    <source>
        <dbReference type="ARBA" id="ARBA00022490"/>
    </source>
</evidence>
<feature type="transmembrane region" description="Helical" evidence="11">
    <location>
        <begin position="70"/>
        <end position="94"/>
    </location>
</feature>
<dbReference type="GO" id="GO:0006508">
    <property type="term" value="P:proteolysis"/>
    <property type="evidence" value="ECO:0007669"/>
    <property type="project" value="UniProtKB-KW"/>
</dbReference>
<protein>
    <recommendedName>
        <fullName evidence="4">prolyl aminopeptidase</fullName>
        <ecNumber evidence="4">3.4.11.5</ecNumber>
    </recommendedName>
    <alternativeName>
        <fullName evidence="9">Prolyl aminopeptidase</fullName>
    </alternativeName>
</protein>
<feature type="domain" description="AB hydrolase-1" evidence="12">
    <location>
        <begin position="190"/>
        <end position="361"/>
    </location>
</feature>
<evidence type="ECO:0000256" key="1">
    <source>
        <dbReference type="ARBA" id="ARBA00001585"/>
    </source>
</evidence>
<feature type="region of interest" description="Disordered" evidence="10">
    <location>
        <begin position="116"/>
        <end position="135"/>
    </location>
</feature>
<evidence type="ECO:0000259" key="12">
    <source>
        <dbReference type="Pfam" id="PF00561"/>
    </source>
</evidence>
<evidence type="ECO:0000256" key="11">
    <source>
        <dbReference type="SAM" id="Phobius"/>
    </source>
</evidence>
<dbReference type="GO" id="GO:0004177">
    <property type="term" value="F:aminopeptidase activity"/>
    <property type="evidence" value="ECO:0007669"/>
    <property type="project" value="UniProtKB-KW"/>
</dbReference>
<accession>A0A7S4EP32</accession>
<dbReference type="InterPro" id="IPR000073">
    <property type="entry name" value="AB_hydrolase_1"/>
</dbReference>
<evidence type="ECO:0000256" key="10">
    <source>
        <dbReference type="SAM" id="MobiDB-lite"/>
    </source>
</evidence>
<dbReference type="PRINTS" id="PR00793">
    <property type="entry name" value="PROAMNOPTASE"/>
</dbReference>
<gene>
    <name evidence="13" type="ORF">PAUS00366_LOCUS18033</name>
</gene>
<keyword evidence="8" id="KW-0378">Hydrolase</keyword>
<dbReference type="AlphaFoldDB" id="A0A7S4EP32"/>
<proteinExistence type="inferred from homology"/>
<feature type="compositionally biased region" description="Polar residues" evidence="10">
    <location>
        <begin position="454"/>
        <end position="480"/>
    </location>
</feature>
<evidence type="ECO:0000256" key="7">
    <source>
        <dbReference type="ARBA" id="ARBA00022670"/>
    </source>
</evidence>
<feature type="transmembrane region" description="Helical" evidence="11">
    <location>
        <begin position="30"/>
        <end position="50"/>
    </location>
</feature>
<keyword evidence="11" id="KW-0472">Membrane</keyword>
<keyword evidence="11" id="KW-1133">Transmembrane helix</keyword>
<dbReference type="Gene3D" id="3.40.50.1820">
    <property type="entry name" value="alpha/beta hydrolase"/>
    <property type="match status" value="1"/>
</dbReference>
<dbReference type="EMBL" id="HBIX01026481">
    <property type="protein sequence ID" value="CAE0725276.1"/>
    <property type="molecule type" value="Transcribed_RNA"/>
</dbReference>